<comment type="caution">
    <text evidence="2">The sequence shown here is derived from an EMBL/GenBank/DDBJ whole genome shotgun (WGS) entry which is preliminary data.</text>
</comment>
<evidence type="ECO:0000256" key="1">
    <source>
        <dbReference type="SAM" id="MobiDB-lite"/>
    </source>
</evidence>
<accession>A0AAN5MJF5</accession>
<proteinExistence type="predicted"/>
<evidence type="ECO:0000313" key="2">
    <source>
        <dbReference type="EMBL" id="HAT3810272.1"/>
    </source>
</evidence>
<dbReference type="AlphaFoldDB" id="A0AAN5MJF5"/>
<protein>
    <submittedName>
        <fullName evidence="2">Uncharacterized protein</fullName>
    </submittedName>
</protein>
<dbReference type="EMBL" id="DACSWI010000011">
    <property type="protein sequence ID" value="HAT3810272.1"/>
    <property type="molecule type" value="Genomic_DNA"/>
</dbReference>
<feature type="compositionally biased region" description="Basic and acidic residues" evidence="1">
    <location>
        <begin position="16"/>
        <end position="28"/>
    </location>
</feature>
<gene>
    <name evidence="2" type="ORF">I8608_003165</name>
</gene>
<reference evidence="2" key="1">
    <citation type="journal article" date="2018" name="Genome Biol.">
        <title>SKESA: strategic k-mer extension for scrupulous assemblies.</title>
        <authorList>
            <person name="Souvorov A."/>
            <person name="Agarwala R."/>
            <person name="Lipman D.J."/>
        </authorList>
    </citation>
    <scope>NUCLEOTIDE SEQUENCE</scope>
    <source>
        <strain evidence="2">Morganella morganii ARLG-3209</strain>
    </source>
</reference>
<evidence type="ECO:0000313" key="3">
    <source>
        <dbReference type="Proteomes" id="UP000865968"/>
    </source>
</evidence>
<name>A0AAN5MJF5_MORMO</name>
<feature type="region of interest" description="Disordered" evidence="1">
    <location>
        <begin position="16"/>
        <end position="51"/>
    </location>
</feature>
<reference evidence="2" key="2">
    <citation type="submission" date="2020-10" db="EMBL/GenBank/DDBJ databases">
        <authorList>
            <consortium name="NCBI Pathogen Detection Project"/>
        </authorList>
    </citation>
    <scope>NUCLEOTIDE SEQUENCE</scope>
    <source>
        <strain evidence="2">Morganella morganii ARLG-3209</strain>
    </source>
</reference>
<sequence>MKIGFSVNFTYDLETGTREDKDRKNEQRNRKKEKAKQNKQTLPKNMNHLHSGWTSDTVPFFKTATTTADMEFFCEIAGRKSAFSPYKSEKSETTLLDNVKNLAKLDKVISVFKENVINVSPEAKKSEKKEFPIFSLTMKPIDIGITVYYEDKETPANPKMVMGIKGDPFFGIELKIDVLQIIASFAGPAVKTFVEKIRATLDDRDAFYKKNKNNKVALSGGIKADIVLFTDVSFLVGVSREEFGPVKFECDDAAIGVGFRGEVSAHLNTKVLCIMTSLDAGFKIETRGKIEIDNHGEGVDAVLCHDGITLKAWFNADISLADKTEDEVMNEDLAFSGEPYSCALANPLDKEHSYARVNILGKERTVPDRESFTPVLVKGEAEDIDAAVALEAAEKATETVVAAAAAGAAATKVAEIENAANMAKAAERVKAAEMAMHKATDWVLESTAEVAKAVDMTIEKIAEVAKNAEIKKV</sequence>
<dbReference type="Proteomes" id="UP000865968">
    <property type="component" value="Unassembled WGS sequence"/>
</dbReference>
<organism evidence="2 3">
    <name type="scientific">Morganella morganii</name>
    <name type="common">Proteus morganii</name>
    <dbReference type="NCBI Taxonomy" id="582"/>
    <lineage>
        <taxon>Bacteria</taxon>
        <taxon>Pseudomonadati</taxon>
        <taxon>Pseudomonadota</taxon>
        <taxon>Gammaproteobacteria</taxon>
        <taxon>Enterobacterales</taxon>
        <taxon>Morganellaceae</taxon>
        <taxon>Morganella</taxon>
    </lineage>
</organism>